<organism evidence="1 2">
    <name type="scientific">Ixodes persulcatus</name>
    <name type="common">Taiga tick</name>
    <dbReference type="NCBI Taxonomy" id="34615"/>
    <lineage>
        <taxon>Eukaryota</taxon>
        <taxon>Metazoa</taxon>
        <taxon>Ecdysozoa</taxon>
        <taxon>Arthropoda</taxon>
        <taxon>Chelicerata</taxon>
        <taxon>Arachnida</taxon>
        <taxon>Acari</taxon>
        <taxon>Parasitiformes</taxon>
        <taxon>Ixodida</taxon>
        <taxon>Ixodoidea</taxon>
        <taxon>Ixodidae</taxon>
        <taxon>Ixodinae</taxon>
        <taxon>Ixodes</taxon>
    </lineage>
</organism>
<gene>
    <name evidence="1" type="ORF">HPB47_006883</name>
</gene>
<protein>
    <submittedName>
        <fullName evidence="1">Uncharacterized protein</fullName>
    </submittedName>
</protein>
<proteinExistence type="predicted"/>
<accession>A0AC60P993</accession>
<evidence type="ECO:0000313" key="2">
    <source>
        <dbReference type="Proteomes" id="UP000805193"/>
    </source>
</evidence>
<reference evidence="1 2" key="1">
    <citation type="journal article" date="2020" name="Cell">
        <title>Large-Scale Comparative Analyses of Tick Genomes Elucidate Their Genetic Diversity and Vector Capacities.</title>
        <authorList>
            <consortium name="Tick Genome and Microbiome Consortium (TIGMIC)"/>
            <person name="Jia N."/>
            <person name="Wang J."/>
            <person name="Shi W."/>
            <person name="Du L."/>
            <person name="Sun Y."/>
            <person name="Zhan W."/>
            <person name="Jiang J.F."/>
            <person name="Wang Q."/>
            <person name="Zhang B."/>
            <person name="Ji P."/>
            <person name="Bell-Sakyi L."/>
            <person name="Cui X.M."/>
            <person name="Yuan T.T."/>
            <person name="Jiang B.G."/>
            <person name="Yang W.F."/>
            <person name="Lam T.T."/>
            <person name="Chang Q.C."/>
            <person name="Ding S.J."/>
            <person name="Wang X.J."/>
            <person name="Zhu J.G."/>
            <person name="Ruan X.D."/>
            <person name="Zhao L."/>
            <person name="Wei J.T."/>
            <person name="Ye R.Z."/>
            <person name="Que T.C."/>
            <person name="Du C.H."/>
            <person name="Zhou Y.H."/>
            <person name="Cheng J.X."/>
            <person name="Dai P.F."/>
            <person name="Guo W.B."/>
            <person name="Han X.H."/>
            <person name="Huang E.J."/>
            <person name="Li L.F."/>
            <person name="Wei W."/>
            <person name="Gao Y.C."/>
            <person name="Liu J.Z."/>
            <person name="Shao H.Z."/>
            <person name="Wang X."/>
            <person name="Wang C.C."/>
            <person name="Yang T.C."/>
            <person name="Huo Q.B."/>
            <person name="Li W."/>
            <person name="Chen H.Y."/>
            <person name="Chen S.E."/>
            <person name="Zhou L.G."/>
            <person name="Ni X.B."/>
            <person name="Tian J.H."/>
            <person name="Sheng Y."/>
            <person name="Liu T."/>
            <person name="Pan Y.S."/>
            <person name="Xia L.Y."/>
            <person name="Li J."/>
            <person name="Zhao F."/>
            <person name="Cao W.C."/>
        </authorList>
    </citation>
    <scope>NUCLEOTIDE SEQUENCE [LARGE SCALE GENOMIC DNA]</scope>
    <source>
        <strain evidence="1">Iper-2018</strain>
    </source>
</reference>
<name>A0AC60P993_IXOPE</name>
<dbReference type="Proteomes" id="UP000805193">
    <property type="component" value="Unassembled WGS sequence"/>
</dbReference>
<comment type="caution">
    <text evidence="1">The sequence shown here is derived from an EMBL/GenBank/DDBJ whole genome shotgun (WGS) entry which is preliminary data.</text>
</comment>
<dbReference type="EMBL" id="JABSTQ010011006">
    <property type="protein sequence ID" value="KAG0415941.1"/>
    <property type="molecule type" value="Genomic_DNA"/>
</dbReference>
<keyword evidence="2" id="KW-1185">Reference proteome</keyword>
<sequence length="80" mass="9468">MSTVTERKSTLDAVVVSDPPLFPSRTLQRGCHEFEEEMGKYTFESRLKAKAAKRRSRTKPKWVLDRNRRTYAHIVPRYKK</sequence>
<evidence type="ECO:0000313" key="1">
    <source>
        <dbReference type="EMBL" id="KAG0415941.1"/>
    </source>
</evidence>